<evidence type="ECO:0000313" key="1">
    <source>
        <dbReference type="EMBL" id="OAI02424.1"/>
    </source>
</evidence>
<dbReference type="CDD" id="cd09736">
    <property type="entry name" value="Csy2_I-F"/>
    <property type="match status" value="1"/>
</dbReference>
<organism evidence="1 2">
    <name type="scientific">Methylomonas methanica</name>
    <dbReference type="NCBI Taxonomy" id="421"/>
    <lineage>
        <taxon>Bacteria</taxon>
        <taxon>Pseudomonadati</taxon>
        <taxon>Pseudomonadota</taxon>
        <taxon>Gammaproteobacteria</taxon>
        <taxon>Methylococcales</taxon>
        <taxon>Methylococcaceae</taxon>
        <taxon>Methylomonas</taxon>
    </lineage>
</organism>
<evidence type="ECO:0000313" key="2">
    <source>
        <dbReference type="Proteomes" id="UP000077763"/>
    </source>
</evidence>
<dbReference type="EMBL" id="LUUH01000062">
    <property type="protein sequence ID" value="OAI02424.1"/>
    <property type="molecule type" value="Genomic_DNA"/>
</dbReference>
<dbReference type="NCBIfam" id="TIGR02565">
    <property type="entry name" value="cas_Csy2"/>
    <property type="match status" value="1"/>
</dbReference>
<name>A0A177MA53_METMH</name>
<reference evidence="1 2" key="1">
    <citation type="submission" date="2016-03" db="EMBL/GenBank/DDBJ databases">
        <authorList>
            <person name="Ploux O."/>
        </authorList>
    </citation>
    <scope>NUCLEOTIDE SEQUENCE [LARGE SCALE GENOMIC DNA]</scope>
    <source>
        <strain evidence="1 2">R-45371</strain>
    </source>
</reference>
<gene>
    <name evidence="1" type="ORF">A1353_16675</name>
</gene>
<dbReference type="Pfam" id="PF09614">
    <property type="entry name" value="Cas_Csy2"/>
    <property type="match status" value="1"/>
</dbReference>
<sequence>MNRFLIVPRLKIHNANALSSPYTIGFPAMTAWLGGVHALQRKLNAASFTELRFTACAVSCHQIDLQTYQGRGDYVHSIVGTGNPLDKTGERPSFIEEARCHLNVTLAIEYQGVDMGDTDAFLAAVQQQLTTMKLAGGDILSFQKPELLKIDGDIELGKLTRKLMPGYVLLERRELMAEAMQEGQDAIDAMFDYLTVHHRSQIDSDGHVSWSAERKTKGWIVPIATGFHGIGELGFAEQQRDLNTPHRFAESLVTLGEFVMPYRLKRLDDLLWRSRYDAQNKLYLIEQHSRNA</sequence>
<protein>
    <submittedName>
        <fullName evidence="1">Type I-F CRISPR-associated protein Csy2</fullName>
    </submittedName>
</protein>
<proteinExistence type="predicted"/>
<dbReference type="Proteomes" id="UP000077763">
    <property type="component" value="Unassembled WGS sequence"/>
</dbReference>
<dbReference type="RefSeq" id="WP_064037259.1">
    <property type="nucleotide sequence ID" value="NZ_LUUH01000062.1"/>
</dbReference>
<accession>A0A177MA53</accession>
<comment type="caution">
    <text evidence="1">The sequence shown here is derived from an EMBL/GenBank/DDBJ whole genome shotgun (WGS) entry which is preliminary data.</text>
</comment>
<dbReference type="InterPro" id="IPR013398">
    <property type="entry name" value="CRISPR-assoc_prot_Csy2"/>
</dbReference>
<dbReference type="AlphaFoldDB" id="A0A177MA53"/>